<evidence type="ECO:0000256" key="3">
    <source>
        <dbReference type="SAM" id="SignalP"/>
    </source>
</evidence>
<feature type="domain" description="Fibronectin type-III" evidence="4">
    <location>
        <begin position="572"/>
        <end position="665"/>
    </location>
</feature>
<dbReference type="InterPro" id="IPR050991">
    <property type="entry name" value="ECM_Regulatory_Proteins"/>
</dbReference>
<keyword evidence="1 3" id="KW-0732">Signal</keyword>
<sequence>MRKLLFMLSFILSFNGLLAQMFDQESTPIYLGDNNLGASNLSPDYFQADNGITYFVGVRPNSNNINDGALYQTDGTLAGTFPVDPAGSASIVPVFLNPTSSDIQNFAVFKDKVYYAVRLSASEFELGIYDITTGAVSIVNLRPSGSSLPAQFLATDDFLYFTAEGVNTPGVQLYATDGNTITEIAPTGSGSTSARRNGSAYVFTKNDGSKIYVASQFLTTNGVFREELFMGDGFNIPVQITDINTSGGASPAAFKQIDNYLYFSARDTNEDFEVHRIDLENNGSVELVSDLTFSGANPGLFAQLGNELFYSARRSSNLRLLYKTDLSSGITSEVNFPTSGNGLITSPRDLTLYNNEIFFSASTNNSLGRELYKIDAGGNAVLVNDLNLGMNGSDISGITLFTDRLYFNALQDDAIGNELYEYKSSNDLVRLVSDINTTANTGSDPLFFPTGTGLFISANTATSGRELYTLTFEDECNAPEAPTVVSESTNGITVTWPATPNNTGIYRITTMLSGENPNFDTPVSTEVEGQNGSFIIGLTPGVEYDIYVRSDCSLGTSDFSPRLRITKADCLTPQNVSISNITGTGATVTWDATADNDSGYNVLIMAQGDDPTMDTPVQSSLVSSGTSTDTIGLEADTTYDVYVSSICAGGDSPFSTVVSFTTLACTVVSDISIQNVTTDSFDILWVGTTDNEGTYQVLIMGDGADPSMDTPIRDFITTGTATSITGLNADTAYDVYIVSQCDGVDSGFSEVTEVTTAACTTPVNVEVSEISSDSVVVNWTGPEGDAVDFEIVLMATGDDPNTDTPIQTGLTDETMFAFSSLEIETEYDVYVKALCNGADTEFSDVLSFTTSSLSLNDFSSNGTARIYPNPVSDFFSIETSNFNVKEVTVYTLNGSKIKRFTKEENYNIQDLSSGIYIIQIISENDNAQVMKLIKV</sequence>
<dbReference type="NCBIfam" id="TIGR04183">
    <property type="entry name" value="Por_Secre_tail"/>
    <property type="match status" value="1"/>
</dbReference>
<dbReference type="InterPro" id="IPR003961">
    <property type="entry name" value="FN3_dom"/>
</dbReference>
<gene>
    <name evidence="5" type="ORF">EAX61_12280</name>
</gene>
<evidence type="ECO:0000313" key="5">
    <source>
        <dbReference type="EMBL" id="RMB57141.1"/>
    </source>
</evidence>
<evidence type="ECO:0000259" key="4">
    <source>
        <dbReference type="PROSITE" id="PS50853"/>
    </source>
</evidence>
<name>A0A3M0FWU4_9FLAO</name>
<dbReference type="AlphaFoldDB" id="A0A3M0FWU4"/>
<dbReference type="InterPro" id="IPR013783">
    <property type="entry name" value="Ig-like_fold"/>
</dbReference>
<dbReference type="Pfam" id="PF18962">
    <property type="entry name" value="Por_Secre_tail"/>
    <property type="match status" value="1"/>
</dbReference>
<feature type="domain" description="Fibronectin type-III" evidence="4">
    <location>
        <begin position="478"/>
        <end position="570"/>
    </location>
</feature>
<dbReference type="OrthoDB" id="1489153at2"/>
<dbReference type="Pfam" id="PF00041">
    <property type="entry name" value="fn3"/>
    <property type="match status" value="2"/>
</dbReference>
<reference evidence="5 6" key="1">
    <citation type="submission" date="2018-10" db="EMBL/GenBank/DDBJ databases">
        <title>Dokdonia luteus sp. nov., isolated from sea water.</title>
        <authorList>
            <person name="Zhou L.Y."/>
            <person name="Du Z.J."/>
        </authorList>
    </citation>
    <scope>NUCLEOTIDE SEQUENCE [LARGE SCALE GENOMIC DNA]</scope>
    <source>
        <strain evidence="5 6">SH27</strain>
    </source>
</reference>
<keyword evidence="6" id="KW-1185">Reference proteome</keyword>
<dbReference type="PANTHER" id="PTHR46708">
    <property type="entry name" value="TENASCIN"/>
    <property type="match status" value="1"/>
</dbReference>
<feature type="domain" description="Fibronectin type-III" evidence="4">
    <location>
        <begin position="761"/>
        <end position="853"/>
    </location>
</feature>
<dbReference type="SUPFAM" id="SSF82171">
    <property type="entry name" value="DPP6 N-terminal domain-like"/>
    <property type="match status" value="1"/>
</dbReference>
<dbReference type="PROSITE" id="PS50853">
    <property type="entry name" value="FN3"/>
    <property type="match status" value="4"/>
</dbReference>
<accession>A0A3M0FWU4</accession>
<proteinExistence type="predicted"/>
<evidence type="ECO:0000313" key="6">
    <source>
        <dbReference type="Proteomes" id="UP000281985"/>
    </source>
</evidence>
<evidence type="ECO:0000256" key="2">
    <source>
        <dbReference type="ARBA" id="ARBA00022737"/>
    </source>
</evidence>
<dbReference type="RefSeq" id="WP_121917997.1">
    <property type="nucleotide sequence ID" value="NZ_REFV01000012.1"/>
</dbReference>
<evidence type="ECO:0000256" key="1">
    <source>
        <dbReference type="ARBA" id="ARBA00022729"/>
    </source>
</evidence>
<dbReference type="Proteomes" id="UP000281985">
    <property type="component" value="Unassembled WGS sequence"/>
</dbReference>
<dbReference type="Gene3D" id="2.60.40.10">
    <property type="entry name" value="Immunoglobulins"/>
    <property type="match status" value="4"/>
</dbReference>
<keyword evidence="2" id="KW-0677">Repeat</keyword>
<organism evidence="5 6">
    <name type="scientific">Dokdonia sinensis</name>
    <dbReference type="NCBI Taxonomy" id="2479847"/>
    <lineage>
        <taxon>Bacteria</taxon>
        <taxon>Pseudomonadati</taxon>
        <taxon>Bacteroidota</taxon>
        <taxon>Flavobacteriia</taxon>
        <taxon>Flavobacteriales</taxon>
        <taxon>Flavobacteriaceae</taxon>
        <taxon>Dokdonia</taxon>
    </lineage>
</organism>
<dbReference type="InterPro" id="IPR026444">
    <property type="entry name" value="Secre_tail"/>
</dbReference>
<dbReference type="SMART" id="SM00060">
    <property type="entry name" value="FN3"/>
    <property type="match status" value="4"/>
</dbReference>
<dbReference type="SUPFAM" id="SSF49265">
    <property type="entry name" value="Fibronectin type III"/>
    <property type="match status" value="3"/>
</dbReference>
<feature type="chain" id="PRO_5018267858" evidence="3">
    <location>
        <begin position="20"/>
        <end position="935"/>
    </location>
</feature>
<dbReference type="CDD" id="cd00063">
    <property type="entry name" value="FN3"/>
    <property type="match status" value="4"/>
</dbReference>
<dbReference type="PANTHER" id="PTHR46708:SF2">
    <property type="entry name" value="FIBRONECTIN TYPE-III DOMAIN-CONTAINING PROTEIN"/>
    <property type="match status" value="1"/>
</dbReference>
<dbReference type="EMBL" id="REFV01000012">
    <property type="protein sequence ID" value="RMB57141.1"/>
    <property type="molecule type" value="Genomic_DNA"/>
</dbReference>
<dbReference type="InterPro" id="IPR036116">
    <property type="entry name" value="FN3_sf"/>
</dbReference>
<comment type="caution">
    <text evidence="5">The sequence shown here is derived from an EMBL/GenBank/DDBJ whole genome shotgun (WGS) entry which is preliminary data.</text>
</comment>
<protein>
    <submittedName>
        <fullName evidence="5">T9SS C-terminal target domain-containing protein</fullName>
    </submittedName>
</protein>
<feature type="domain" description="Fibronectin type-III" evidence="4">
    <location>
        <begin position="667"/>
        <end position="759"/>
    </location>
</feature>
<feature type="signal peptide" evidence="3">
    <location>
        <begin position="1"/>
        <end position="19"/>
    </location>
</feature>